<evidence type="ECO:0000313" key="2">
    <source>
        <dbReference type="Proteomes" id="UP000481872"/>
    </source>
</evidence>
<name>A0A6M0H4H6_9CLOT</name>
<proteinExistence type="predicted"/>
<dbReference type="RefSeq" id="WP_199869768.1">
    <property type="nucleotide sequence ID" value="NZ_JAAGPU010000012.1"/>
</dbReference>
<sequence length="74" mass="8564">MNKKRISFCACNAGFEYVKERIDKEFPEHETTVNKCIGACDKCSWDFIARVDGELIVSESKESLYENIKLILKK</sequence>
<dbReference type="EMBL" id="JAAGPU010000012">
    <property type="protein sequence ID" value="NEU04781.1"/>
    <property type="molecule type" value="Genomic_DNA"/>
</dbReference>
<accession>A0A6M0H4H6</accession>
<comment type="caution">
    <text evidence="1">The sequence shown here is derived from an EMBL/GenBank/DDBJ whole genome shotgun (WGS) entry which is preliminary data.</text>
</comment>
<dbReference type="AlphaFoldDB" id="A0A6M0H4H6"/>
<dbReference type="InterPro" id="IPR009910">
    <property type="entry name" value="DUF1450"/>
</dbReference>
<dbReference type="Pfam" id="PF07293">
    <property type="entry name" value="DUF1450"/>
    <property type="match status" value="1"/>
</dbReference>
<evidence type="ECO:0000313" key="1">
    <source>
        <dbReference type="EMBL" id="NEU04781.1"/>
    </source>
</evidence>
<organism evidence="1 2">
    <name type="scientific">Clostridium senegalense</name>
    <dbReference type="NCBI Taxonomy" id="1465809"/>
    <lineage>
        <taxon>Bacteria</taxon>
        <taxon>Bacillati</taxon>
        <taxon>Bacillota</taxon>
        <taxon>Clostridia</taxon>
        <taxon>Eubacteriales</taxon>
        <taxon>Clostridiaceae</taxon>
        <taxon>Clostridium</taxon>
    </lineage>
</organism>
<protein>
    <submittedName>
        <fullName evidence="1">DUF1450 domain-containing protein</fullName>
    </submittedName>
</protein>
<dbReference type="Proteomes" id="UP000481872">
    <property type="component" value="Unassembled WGS sequence"/>
</dbReference>
<gene>
    <name evidence="1" type="ORF">G3M99_07925</name>
</gene>
<reference evidence="1 2" key="1">
    <citation type="submission" date="2020-02" db="EMBL/GenBank/DDBJ databases">
        <title>Genome assembly of a novel Clostridium senegalense strain.</title>
        <authorList>
            <person name="Gupta T.B."/>
            <person name="Jauregui R."/>
            <person name="Maclean P."/>
            <person name="Nawarathana A."/>
            <person name="Brightwell G."/>
        </authorList>
    </citation>
    <scope>NUCLEOTIDE SEQUENCE [LARGE SCALE GENOMIC DNA]</scope>
    <source>
        <strain evidence="1 2">AGRFS4</strain>
    </source>
</reference>
<keyword evidence="2" id="KW-1185">Reference proteome</keyword>